<evidence type="ECO:0000259" key="4">
    <source>
        <dbReference type="Pfam" id="PF14479"/>
    </source>
</evidence>
<dbReference type="InterPro" id="IPR038305">
    <property type="entry name" value="HeLo_sf"/>
</dbReference>
<dbReference type="Pfam" id="PF14479">
    <property type="entry name" value="HeLo"/>
    <property type="match status" value="1"/>
</dbReference>
<dbReference type="EMBL" id="JACDXP010000003">
    <property type="protein sequence ID" value="KAF6527447.1"/>
    <property type="molecule type" value="Genomic_DNA"/>
</dbReference>
<protein>
    <recommendedName>
        <fullName evidence="4">Prion-inhibition and propagation HeLo domain-containing protein</fullName>
    </recommendedName>
</protein>
<dbReference type="SMART" id="SM00248">
    <property type="entry name" value="ANK"/>
    <property type="match status" value="3"/>
</dbReference>
<dbReference type="Gene3D" id="1.20.120.1020">
    <property type="entry name" value="Prion-inhibition and propagation, HeLo domain"/>
    <property type="match status" value="1"/>
</dbReference>
<dbReference type="AlphaFoldDB" id="A0A8H6LNH1"/>
<keyword evidence="1" id="KW-0677">Repeat</keyword>
<dbReference type="InterPro" id="IPR029498">
    <property type="entry name" value="HeLo_dom"/>
</dbReference>
<dbReference type="PROSITE" id="PS50088">
    <property type="entry name" value="ANK_REPEAT"/>
    <property type="match status" value="1"/>
</dbReference>
<sequence>METAGLVIGVAGLAGLFTSCVEALDKIQSYRTFGTDSHVLNTRFKAARARFERWGPGVGIEQGRLKHPHHPALDDKAVSDAVAELLHIIPKNRLGDTSGRVEDEKWDEFYGFWHTIVDSPTEEIFRERLAKFELKYAKRYPRAVGYIKLYWLEPHKERIIKAWVDKYLHFGNVATSRAEGIHSLIKSYIKTSTFDLFDSWQAMRHAVTNQLKELNHIRASQQIRTPLDISGGMFEAVQGWVSHQALRKVQEQRKLALASPQAPCMQPAGSIKTNQQYRRAMGLPLRYDKQSYEWCLDYKQMSKRCITSTGSREWTKEEMMAYLDWSKAEDERIEAQVVKEMGKNPLANKRRGMTEIWRKAEMDSIEQETLYAAEDKAELCIVVKRAVEVLLTSTRVDKASVDDDKRNAISWASGGGHHHVLVKLLDGGCPGVDTKDIDGWTPLAWAIQTDSSDTVRVLVNDEEVQLERRDGGGRTALSWAVEYGHAKVVKVLLQAGADPEAKSNRGSTPISIAKQFGRDDLLSELMAYKA</sequence>
<organism evidence="5 6">
    <name type="scientific">Fusarium oxysporum f. sp. conglutinans</name>
    <dbReference type="NCBI Taxonomy" id="100902"/>
    <lineage>
        <taxon>Eukaryota</taxon>
        <taxon>Fungi</taxon>
        <taxon>Dikarya</taxon>
        <taxon>Ascomycota</taxon>
        <taxon>Pezizomycotina</taxon>
        <taxon>Sordariomycetes</taxon>
        <taxon>Hypocreomycetidae</taxon>
        <taxon>Hypocreales</taxon>
        <taxon>Nectriaceae</taxon>
        <taxon>Fusarium</taxon>
        <taxon>Fusarium oxysporum species complex</taxon>
    </lineage>
</organism>
<reference evidence="5 6" key="1">
    <citation type="journal article" date="2020" name="bioRxiv">
        <title>A chromosome-scale genome assembly for the Fusarium oxysporum strain Fo5176 to establish a model Arabidopsis-fungal pathosystem.</title>
        <authorList>
            <person name="Fokkens L."/>
            <person name="Guo L."/>
            <person name="Dora S."/>
            <person name="Wang B."/>
            <person name="Ye K."/>
            <person name="Sanchez-Rodriguez C."/>
            <person name="Croll D."/>
        </authorList>
    </citation>
    <scope>NUCLEOTIDE SEQUENCE [LARGE SCALE GENOMIC DNA]</scope>
    <source>
        <strain evidence="5 6">Fo5176</strain>
    </source>
</reference>
<dbReference type="InterPro" id="IPR002110">
    <property type="entry name" value="Ankyrin_rpt"/>
</dbReference>
<dbReference type="SUPFAM" id="SSF48403">
    <property type="entry name" value="Ankyrin repeat"/>
    <property type="match status" value="1"/>
</dbReference>
<dbReference type="PROSITE" id="PS50297">
    <property type="entry name" value="ANK_REP_REGION"/>
    <property type="match status" value="1"/>
</dbReference>
<accession>A0A8H6LNH1</accession>
<dbReference type="Gene3D" id="1.25.40.20">
    <property type="entry name" value="Ankyrin repeat-containing domain"/>
    <property type="match status" value="1"/>
</dbReference>
<evidence type="ECO:0000313" key="6">
    <source>
        <dbReference type="Proteomes" id="UP000593570"/>
    </source>
</evidence>
<keyword evidence="2 3" id="KW-0040">ANK repeat</keyword>
<evidence type="ECO:0000256" key="2">
    <source>
        <dbReference type="ARBA" id="ARBA00023043"/>
    </source>
</evidence>
<dbReference type="PANTHER" id="PTHR24198">
    <property type="entry name" value="ANKYRIN REPEAT AND PROTEIN KINASE DOMAIN-CONTAINING PROTEIN"/>
    <property type="match status" value="1"/>
</dbReference>
<evidence type="ECO:0000313" key="5">
    <source>
        <dbReference type="EMBL" id="KAF6527447.1"/>
    </source>
</evidence>
<gene>
    <name evidence="5" type="ORF">HZS61_010491</name>
</gene>
<feature type="repeat" description="ANK" evidence="3">
    <location>
        <begin position="472"/>
        <end position="504"/>
    </location>
</feature>
<feature type="domain" description="Prion-inhibition and propagation HeLo" evidence="4">
    <location>
        <begin position="5"/>
        <end position="141"/>
    </location>
</feature>
<dbReference type="Pfam" id="PF12796">
    <property type="entry name" value="Ank_2"/>
    <property type="match status" value="1"/>
</dbReference>
<comment type="caution">
    <text evidence="5">The sequence shown here is derived from an EMBL/GenBank/DDBJ whole genome shotgun (WGS) entry which is preliminary data.</text>
</comment>
<dbReference type="PANTHER" id="PTHR24198:SF194">
    <property type="entry name" value="INVERSIN-A"/>
    <property type="match status" value="1"/>
</dbReference>
<evidence type="ECO:0000256" key="3">
    <source>
        <dbReference type="PROSITE-ProRule" id="PRU00023"/>
    </source>
</evidence>
<proteinExistence type="predicted"/>
<name>A0A8H6LNH1_FUSOX</name>
<dbReference type="Proteomes" id="UP000593570">
    <property type="component" value="Unassembled WGS sequence"/>
</dbReference>
<evidence type="ECO:0000256" key="1">
    <source>
        <dbReference type="ARBA" id="ARBA00022737"/>
    </source>
</evidence>
<dbReference type="InterPro" id="IPR036770">
    <property type="entry name" value="Ankyrin_rpt-contain_sf"/>
</dbReference>